<keyword evidence="3" id="KW-1185">Reference proteome</keyword>
<reference evidence="3" key="1">
    <citation type="journal article" date="2019" name="Int. J. Syst. Evol. Microbiol.">
        <title>The Global Catalogue of Microorganisms (GCM) 10K type strain sequencing project: providing services to taxonomists for standard genome sequencing and annotation.</title>
        <authorList>
            <consortium name="The Broad Institute Genomics Platform"/>
            <consortium name="The Broad Institute Genome Sequencing Center for Infectious Disease"/>
            <person name="Wu L."/>
            <person name="Ma J."/>
        </authorList>
    </citation>
    <scope>NUCLEOTIDE SEQUENCE [LARGE SCALE GENOMIC DNA]</scope>
    <source>
        <strain evidence="3">CGMCC 1.16305</strain>
    </source>
</reference>
<name>A0ABW2Q386_9BACL</name>
<organism evidence="2 3">
    <name type="scientific">Scopulibacillus cellulosilyticus</name>
    <dbReference type="NCBI Taxonomy" id="2665665"/>
    <lineage>
        <taxon>Bacteria</taxon>
        <taxon>Bacillati</taxon>
        <taxon>Bacillota</taxon>
        <taxon>Bacilli</taxon>
        <taxon>Bacillales</taxon>
        <taxon>Sporolactobacillaceae</taxon>
        <taxon>Scopulibacillus</taxon>
    </lineage>
</organism>
<proteinExistence type="predicted"/>
<dbReference type="Proteomes" id="UP001596505">
    <property type="component" value="Unassembled WGS sequence"/>
</dbReference>
<keyword evidence="1" id="KW-0175">Coiled coil</keyword>
<gene>
    <name evidence="2" type="ORF">ACFQRG_14195</name>
</gene>
<protein>
    <submittedName>
        <fullName evidence="2">Uncharacterized protein</fullName>
    </submittedName>
</protein>
<sequence length="326" mass="38587">MDEQKEALSYAQLVNRKQYYQEKSLKLEKDFIFANERISSLENQLKEVISKRKKREENAKQTAEQLKELKVSYKNLQEKYQSEVKEYEHKLAALEEEAEQLRKNQRDDRSIDYETYQQRVRSYEQLLSEVQEEINEKDKELTVYKRRLNILEKRLKAGGELQVSIKPDLNKKETLEKPQIKVMPYIDYALIVDKSRCLIRGDLIIENVGEQTLGTPMICFRFYPGDAAIIKGRIMNAADTDYNKDDQQLQWVFLESDWAEEAKERGEIWIHPLSSVKINTNELVTLSDFQIPIETKYYDHVSVEVFVYFQDSDYKVKSVNQILINV</sequence>
<comment type="caution">
    <text evidence="2">The sequence shown here is derived from an EMBL/GenBank/DDBJ whole genome shotgun (WGS) entry which is preliminary data.</text>
</comment>
<feature type="coiled-coil region" evidence="1">
    <location>
        <begin position="38"/>
        <end position="154"/>
    </location>
</feature>
<dbReference type="RefSeq" id="WP_380967126.1">
    <property type="nucleotide sequence ID" value="NZ_JBHTCO010000018.1"/>
</dbReference>
<evidence type="ECO:0000256" key="1">
    <source>
        <dbReference type="SAM" id="Coils"/>
    </source>
</evidence>
<accession>A0ABW2Q386</accession>
<evidence type="ECO:0000313" key="3">
    <source>
        <dbReference type="Proteomes" id="UP001596505"/>
    </source>
</evidence>
<dbReference type="EMBL" id="JBHTCO010000018">
    <property type="protein sequence ID" value="MFC7394103.1"/>
    <property type="molecule type" value="Genomic_DNA"/>
</dbReference>
<evidence type="ECO:0000313" key="2">
    <source>
        <dbReference type="EMBL" id="MFC7394103.1"/>
    </source>
</evidence>